<dbReference type="RefSeq" id="WP_004620340.1">
    <property type="nucleotide sequence ID" value="NZ_APMP01000015.1"/>
</dbReference>
<evidence type="ECO:0000313" key="1">
    <source>
        <dbReference type="EMBL" id="ENZ81612.1"/>
    </source>
</evidence>
<sequence>MPTNAALKPLAAKLRRQKGVMGVPWPDRDLVPAWRAFNTFDDWYAFVDAFSLNAHTPLKLSERWTRVQTSYLFAWLSPDHLIAADLLTFTALEYAVVDRYGHLTKPRPVYDPKNPHKLMRTSFGKALDYIVTGDGLTDAALPFCQKHGGQVTRRLVLKSPIRPTLPDIRNRLAHGEPLEPGPTAGLPELVRDLIDYAYRDWPPPSALQPFAGVELALPGRGIPNV</sequence>
<accession>R0EKG3</accession>
<reference evidence="1 2" key="1">
    <citation type="journal article" date="2013" name="Genome Announc.">
        <title>Draft Genome Sequence for Caulobacter sp. Strain OR37, a Bacterium Tolerant to Heavy Metals.</title>
        <authorList>
            <person name="Utturkar S.M."/>
            <person name="Bollmann A."/>
            <person name="Brzoska R.M."/>
            <person name="Klingeman D.M."/>
            <person name="Epstein S.E."/>
            <person name="Palumbo A.V."/>
            <person name="Brown S.D."/>
        </authorList>
    </citation>
    <scope>NUCLEOTIDE SEQUENCE [LARGE SCALE GENOMIC DNA]</scope>
    <source>
        <strain evidence="1 2">OR37</strain>
    </source>
</reference>
<dbReference type="EMBL" id="APMP01000015">
    <property type="protein sequence ID" value="ENZ81612.1"/>
    <property type="molecule type" value="Genomic_DNA"/>
</dbReference>
<evidence type="ECO:0000313" key="2">
    <source>
        <dbReference type="Proteomes" id="UP000013063"/>
    </source>
</evidence>
<proteinExistence type="predicted"/>
<keyword evidence="2" id="KW-1185">Reference proteome</keyword>
<dbReference type="PATRIC" id="fig|1292034.3.peg.2533"/>
<gene>
    <name evidence="1" type="ORF">OR37_02550</name>
</gene>
<dbReference type="Proteomes" id="UP000013063">
    <property type="component" value="Unassembled WGS sequence"/>
</dbReference>
<comment type="caution">
    <text evidence="1">The sequence shown here is derived from an EMBL/GenBank/DDBJ whole genome shotgun (WGS) entry which is preliminary data.</text>
</comment>
<dbReference type="AlphaFoldDB" id="R0EKG3"/>
<dbReference type="OrthoDB" id="7567395at2"/>
<organism evidence="1 2">
    <name type="scientific">Caulobacter vibrioides OR37</name>
    <dbReference type="NCBI Taxonomy" id="1292034"/>
    <lineage>
        <taxon>Bacteria</taxon>
        <taxon>Pseudomonadati</taxon>
        <taxon>Pseudomonadota</taxon>
        <taxon>Alphaproteobacteria</taxon>
        <taxon>Caulobacterales</taxon>
        <taxon>Caulobacteraceae</taxon>
        <taxon>Caulobacter</taxon>
    </lineage>
</organism>
<dbReference type="STRING" id="1292034.OR37_02550"/>
<name>R0EKG3_CAUVI</name>
<protein>
    <submittedName>
        <fullName evidence="1">Uncharacterized protein</fullName>
    </submittedName>
</protein>